<feature type="chain" id="PRO_5040881186" evidence="2">
    <location>
        <begin position="22"/>
        <end position="261"/>
    </location>
</feature>
<dbReference type="EMBL" id="JAIXNE010000001">
    <property type="protein sequence ID" value="MCA6073612.1"/>
    <property type="molecule type" value="Genomic_DNA"/>
</dbReference>
<dbReference type="AlphaFoldDB" id="A0A9X1HP54"/>
<reference evidence="3" key="1">
    <citation type="submission" date="2021-09" db="EMBL/GenBank/DDBJ databases">
        <title>Fulvivirga sp. isolated from coastal sediment.</title>
        <authorList>
            <person name="Yu H."/>
        </authorList>
    </citation>
    <scope>NUCLEOTIDE SEQUENCE</scope>
    <source>
        <strain evidence="3">1062</strain>
    </source>
</reference>
<dbReference type="RefSeq" id="WP_225696726.1">
    <property type="nucleotide sequence ID" value="NZ_JAIXNE010000001.1"/>
</dbReference>
<feature type="region of interest" description="Disordered" evidence="1">
    <location>
        <begin position="191"/>
        <end position="261"/>
    </location>
</feature>
<comment type="caution">
    <text evidence="3">The sequence shown here is derived from an EMBL/GenBank/DDBJ whole genome shotgun (WGS) entry which is preliminary data.</text>
</comment>
<accession>A0A9X1HP54</accession>
<evidence type="ECO:0000313" key="4">
    <source>
        <dbReference type="Proteomes" id="UP001139409"/>
    </source>
</evidence>
<proteinExistence type="predicted"/>
<feature type="signal peptide" evidence="2">
    <location>
        <begin position="1"/>
        <end position="21"/>
    </location>
</feature>
<dbReference type="Proteomes" id="UP001139409">
    <property type="component" value="Unassembled WGS sequence"/>
</dbReference>
<keyword evidence="4" id="KW-1185">Reference proteome</keyword>
<organism evidence="3 4">
    <name type="scientific">Fulvivirga sedimenti</name>
    <dbReference type="NCBI Taxonomy" id="2879465"/>
    <lineage>
        <taxon>Bacteria</taxon>
        <taxon>Pseudomonadati</taxon>
        <taxon>Bacteroidota</taxon>
        <taxon>Cytophagia</taxon>
        <taxon>Cytophagales</taxon>
        <taxon>Fulvivirgaceae</taxon>
        <taxon>Fulvivirga</taxon>
    </lineage>
</organism>
<dbReference type="PROSITE" id="PS51257">
    <property type="entry name" value="PROKAR_LIPOPROTEIN"/>
    <property type="match status" value="1"/>
</dbReference>
<name>A0A9X1HP54_9BACT</name>
<evidence type="ECO:0000256" key="2">
    <source>
        <dbReference type="SAM" id="SignalP"/>
    </source>
</evidence>
<evidence type="ECO:0000313" key="3">
    <source>
        <dbReference type="EMBL" id="MCA6073612.1"/>
    </source>
</evidence>
<sequence length="261" mass="30625">MRIFSHVLAALILLLVFQACTERTICPAYQSAFIHDKDALKRQFSYFGEDSMPKVFEASKDRFLIIEPVSYHRKLRSLQTIAMTDIYPEIVDSTDVQDDEFYLAERDVIDSTELDQPNPADSVYVISLKKEKFNIDQELYLWYLREYLVYPDVRINMGKEMEAAADQEQKEEKVGFFKRIFGKKKKKDDDTEFDVETNATDIDEVEEDSETKPKKGVFNFKKNKKDKDQKLEDPDKKKKKKNETENEEEEEENSTSPDATF</sequence>
<feature type="compositionally biased region" description="Basic and acidic residues" evidence="1">
    <location>
        <begin position="225"/>
        <end position="236"/>
    </location>
</feature>
<feature type="compositionally biased region" description="Acidic residues" evidence="1">
    <location>
        <begin position="191"/>
        <end position="209"/>
    </location>
</feature>
<protein>
    <submittedName>
        <fullName evidence="3">Uncharacterized protein</fullName>
    </submittedName>
</protein>
<keyword evidence="2" id="KW-0732">Signal</keyword>
<gene>
    <name evidence="3" type="ORF">LDX50_01980</name>
</gene>
<evidence type="ECO:0000256" key="1">
    <source>
        <dbReference type="SAM" id="MobiDB-lite"/>
    </source>
</evidence>